<dbReference type="InterPro" id="IPR053858">
    <property type="entry name" value="Arb2_dom"/>
</dbReference>
<dbReference type="AlphaFoldDB" id="A0A2J6SUC4"/>
<dbReference type="GeneID" id="36593255"/>
<accession>A0A2J6SUC4</accession>
<protein>
    <recommendedName>
        <fullName evidence="1">Arb2 domain-containing protein</fullName>
    </recommendedName>
</protein>
<keyword evidence="3" id="KW-1185">Reference proteome</keyword>
<dbReference type="InterPro" id="IPR048263">
    <property type="entry name" value="Arb2"/>
</dbReference>
<dbReference type="STRING" id="1095630.A0A2J6SUC4"/>
<dbReference type="PANTHER" id="PTHR21357">
    <property type="entry name" value="FAM172 FAMILY PROTEIN HOMOLOG CG10038"/>
    <property type="match status" value="1"/>
</dbReference>
<dbReference type="OrthoDB" id="421951at2759"/>
<evidence type="ECO:0000313" key="2">
    <source>
        <dbReference type="EMBL" id="PMD54367.1"/>
    </source>
</evidence>
<feature type="domain" description="Arb2" evidence="1">
    <location>
        <begin position="15"/>
        <end position="298"/>
    </location>
</feature>
<dbReference type="InParanoid" id="A0A2J6SUC4"/>
<dbReference type="PANTHER" id="PTHR21357:SF4">
    <property type="entry name" value="FAM172 FAMILY PROTEIN HOMOLOG CG10038"/>
    <property type="match status" value="1"/>
</dbReference>
<dbReference type="Pfam" id="PF22749">
    <property type="entry name" value="Arb2"/>
    <property type="match status" value="1"/>
</dbReference>
<gene>
    <name evidence="2" type="ORF">K444DRAFT_646244</name>
</gene>
<name>A0A2J6SUC4_9HELO</name>
<organism evidence="2 3">
    <name type="scientific">Hyaloscypha bicolor E</name>
    <dbReference type="NCBI Taxonomy" id="1095630"/>
    <lineage>
        <taxon>Eukaryota</taxon>
        <taxon>Fungi</taxon>
        <taxon>Dikarya</taxon>
        <taxon>Ascomycota</taxon>
        <taxon>Pezizomycotina</taxon>
        <taxon>Leotiomycetes</taxon>
        <taxon>Helotiales</taxon>
        <taxon>Hyaloscyphaceae</taxon>
        <taxon>Hyaloscypha</taxon>
        <taxon>Hyaloscypha bicolor</taxon>
    </lineage>
</organism>
<dbReference type="GO" id="GO:0005634">
    <property type="term" value="C:nucleus"/>
    <property type="evidence" value="ECO:0007669"/>
    <property type="project" value="TreeGrafter"/>
</dbReference>
<dbReference type="RefSeq" id="XP_024731271.1">
    <property type="nucleotide sequence ID" value="XM_024885178.1"/>
</dbReference>
<evidence type="ECO:0000313" key="3">
    <source>
        <dbReference type="Proteomes" id="UP000235371"/>
    </source>
</evidence>
<dbReference type="GO" id="GO:0031048">
    <property type="term" value="P:regulatory ncRNA-mediated heterochromatin formation"/>
    <property type="evidence" value="ECO:0007669"/>
    <property type="project" value="TreeGrafter"/>
</dbReference>
<dbReference type="GO" id="GO:0035197">
    <property type="term" value="F:siRNA binding"/>
    <property type="evidence" value="ECO:0007669"/>
    <property type="project" value="TreeGrafter"/>
</dbReference>
<dbReference type="EMBL" id="KZ613865">
    <property type="protein sequence ID" value="PMD54367.1"/>
    <property type="molecule type" value="Genomic_DNA"/>
</dbReference>
<evidence type="ECO:0000259" key="1">
    <source>
        <dbReference type="Pfam" id="PF22749"/>
    </source>
</evidence>
<dbReference type="Proteomes" id="UP000235371">
    <property type="component" value="Unassembled WGS sequence"/>
</dbReference>
<proteinExistence type="predicted"/>
<reference evidence="2 3" key="1">
    <citation type="submission" date="2016-04" db="EMBL/GenBank/DDBJ databases">
        <title>A degradative enzymes factory behind the ericoid mycorrhizal symbiosis.</title>
        <authorList>
            <consortium name="DOE Joint Genome Institute"/>
            <person name="Martino E."/>
            <person name="Morin E."/>
            <person name="Grelet G."/>
            <person name="Kuo A."/>
            <person name="Kohler A."/>
            <person name="Daghino S."/>
            <person name="Barry K."/>
            <person name="Choi C."/>
            <person name="Cichocki N."/>
            <person name="Clum A."/>
            <person name="Copeland A."/>
            <person name="Hainaut M."/>
            <person name="Haridas S."/>
            <person name="Labutti K."/>
            <person name="Lindquist E."/>
            <person name="Lipzen A."/>
            <person name="Khouja H.-R."/>
            <person name="Murat C."/>
            <person name="Ohm R."/>
            <person name="Olson A."/>
            <person name="Spatafora J."/>
            <person name="Veneault-Fourrey C."/>
            <person name="Henrissat B."/>
            <person name="Grigoriev I."/>
            <person name="Martin F."/>
            <person name="Perotto S."/>
        </authorList>
    </citation>
    <scope>NUCLEOTIDE SEQUENCE [LARGE SCALE GENOMIC DNA]</scope>
    <source>
        <strain evidence="2 3">E</strain>
    </source>
</reference>
<sequence length="375" mass="42482">MFRRLASGLPRDPVFPDTIAGLGYFINDKDEIRSIDNPKVYFKFFITKNDRHNCVQRESMNGAIRELVAQRLENLGLEKVPLPLGTEEGEPHVPIFVSSNLNDKKRVVILFYEHTQDLGIFAHRIIGGKGGIDQGSAVNFVKYIQAQVTSPGNVESPGIILANLGQLRWWRQRKRAVTQTTWFALPQKSSVEAPYRIDPIKNTVPGNRTTEEHVNYVFGHVVEKLVDPKAKLDIVGVSDGAIQVSVFLEKHENFRKWGERVAAFASVATWYHAREIKNVDFADWFMDRGRVYILSSEPAGTFLADHKGRKYVPAYGCPVFSLGEPYYAESMLPKGYKTIIDWFQEVGLNPEYTNPAFEKFDVGGDDEEEEKPLEG</sequence>